<organism evidence="2 3">
    <name type="scientific">Actibacterium lipolyticum</name>
    <dbReference type="NCBI Taxonomy" id="1524263"/>
    <lineage>
        <taxon>Bacteria</taxon>
        <taxon>Pseudomonadati</taxon>
        <taxon>Pseudomonadota</taxon>
        <taxon>Alphaproteobacteria</taxon>
        <taxon>Rhodobacterales</taxon>
        <taxon>Roseobacteraceae</taxon>
        <taxon>Actibacterium</taxon>
    </lineage>
</organism>
<dbReference type="EMBL" id="FXYE01000002">
    <property type="protein sequence ID" value="SMX43956.1"/>
    <property type="molecule type" value="Genomic_DNA"/>
</dbReference>
<evidence type="ECO:0000313" key="3">
    <source>
        <dbReference type="Proteomes" id="UP000202922"/>
    </source>
</evidence>
<dbReference type="InterPro" id="IPR000182">
    <property type="entry name" value="GNAT_dom"/>
</dbReference>
<dbReference type="RefSeq" id="WP_176438489.1">
    <property type="nucleotide sequence ID" value="NZ_FXYE01000002.1"/>
</dbReference>
<dbReference type="GO" id="GO:0016747">
    <property type="term" value="F:acyltransferase activity, transferring groups other than amino-acyl groups"/>
    <property type="evidence" value="ECO:0007669"/>
    <property type="project" value="InterPro"/>
</dbReference>
<proteinExistence type="predicted"/>
<keyword evidence="3" id="KW-1185">Reference proteome</keyword>
<dbReference type="AlphaFoldDB" id="A0A238KPK7"/>
<feature type="domain" description="N-acetyltransferase" evidence="1">
    <location>
        <begin position="3"/>
        <end position="156"/>
    </location>
</feature>
<dbReference type="InterPro" id="IPR016181">
    <property type="entry name" value="Acyl_CoA_acyltransferase"/>
</dbReference>
<evidence type="ECO:0000313" key="2">
    <source>
        <dbReference type="EMBL" id="SMX43956.1"/>
    </source>
</evidence>
<name>A0A238KPK7_9RHOB</name>
<evidence type="ECO:0000259" key="1">
    <source>
        <dbReference type="PROSITE" id="PS51186"/>
    </source>
</evidence>
<dbReference type="Proteomes" id="UP000202922">
    <property type="component" value="Unassembled WGS sequence"/>
</dbReference>
<gene>
    <name evidence="2" type="ORF">COL8621_02420</name>
</gene>
<dbReference type="PROSITE" id="PS51186">
    <property type="entry name" value="GNAT"/>
    <property type="match status" value="1"/>
</dbReference>
<keyword evidence="2" id="KW-0808">Transferase</keyword>
<reference evidence="3" key="1">
    <citation type="submission" date="2017-05" db="EMBL/GenBank/DDBJ databases">
        <authorList>
            <person name="Rodrigo-Torres L."/>
            <person name="Arahal R. D."/>
            <person name="Lucena T."/>
        </authorList>
    </citation>
    <scope>NUCLEOTIDE SEQUENCE [LARGE SCALE GENOMIC DNA]</scope>
    <source>
        <strain evidence="3">CECT 8621</strain>
    </source>
</reference>
<accession>A0A238KPK7</accession>
<dbReference type="Gene3D" id="3.40.630.30">
    <property type="match status" value="1"/>
</dbReference>
<dbReference type="SUPFAM" id="SSF55729">
    <property type="entry name" value="Acyl-CoA N-acyltransferases (Nat)"/>
    <property type="match status" value="1"/>
</dbReference>
<dbReference type="Pfam" id="PF00583">
    <property type="entry name" value="Acetyltransf_1"/>
    <property type="match status" value="1"/>
</dbReference>
<sequence>MNHAVRDLDPTEVAQAAEIWHTGWHLAHSAHVPAELSALRTLDSFHQRIVAFGDAVRTAGPLGAPLGLCVTVADELYQIFVSQAAMGTGLAQKLLTDGESRIAAAGHAEAFLHCIPENSRARRFYTRADWRDCGNVIAQLETLNGHFPLEVTKYCKRVTAPA</sequence>
<protein>
    <submittedName>
        <fullName evidence="2">Acetyltransferase (GNAT) family protein</fullName>
    </submittedName>
</protein>